<feature type="transmembrane region" description="Helical" evidence="6">
    <location>
        <begin position="21"/>
        <end position="38"/>
    </location>
</feature>
<evidence type="ECO:0000256" key="1">
    <source>
        <dbReference type="ARBA" id="ARBA00004370"/>
    </source>
</evidence>
<feature type="transmembrane region" description="Helical" evidence="6">
    <location>
        <begin position="229"/>
        <end position="249"/>
    </location>
</feature>
<comment type="similarity">
    <text evidence="5 6">Belongs to the anion channel-forming bestrophin (TC 1.A.46) family. Calcium-sensitive chloride channel subfamily.</text>
</comment>
<feature type="transmembrane region" description="Helical" evidence="6">
    <location>
        <begin position="123"/>
        <end position="142"/>
    </location>
</feature>
<feature type="region of interest" description="Disordered" evidence="7">
    <location>
        <begin position="510"/>
        <end position="561"/>
    </location>
</feature>
<gene>
    <name evidence="8" type="ORF">LAZ67_14000336</name>
</gene>
<evidence type="ECO:0000256" key="2">
    <source>
        <dbReference type="ARBA" id="ARBA00022692"/>
    </source>
</evidence>
<evidence type="ECO:0000313" key="9">
    <source>
        <dbReference type="Proteomes" id="UP001235939"/>
    </source>
</evidence>
<feature type="transmembrane region" description="Helical" evidence="6">
    <location>
        <begin position="50"/>
        <end position="71"/>
    </location>
</feature>
<keyword evidence="6" id="KW-0813">Transport</keyword>
<protein>
    <recommendedName>
        <fullName evidence="6">Bestrophin homolog</fullName>
    </recommendedName>
</protein>
<name>A0ABY6L6L3_9ARAC</name>
<keyword evidence="9" id="KW-1185">Reference proteome</keyword>
<feature type="region of interest" description="Disordered" evidence="7">
    <location>
        <begin position="450"/>
        <end position="482"/>
    </location>
</feature>
<sequence>MLVCVVCRWRGSIYKLLWPELTLYLTVYYVLSLVYRFKLEGDHKKNFEQVAIYCNTYVDFIPVSFVLGFYVSIVVKRWWDSFNSIPWPDTLAFFVSAFIHGQYCWQSLALWQDDRGRLMRRTMMRYVNLALVLTLTCISPCVKKRFPTLEHLVEAGILLANEKKIFEQMKTNHSIYWMPLVWASSIATRARKEGRIRDDFALNTLVDAIANYRSLCGTLFNYDWLSIPLVYTQVVTLVVYTFFLASVMGQQYLDPAMNYKGYNIDLIFPIFNFLQFFFYMGWLKVAETLVNPFGEDDDDFEMNWVIDRDFQVSYLIVDEMHHEHPELIKDQYWDEGEMTLPYTAAAKAFFSEPYQGSASTLIVPPDQAEFVPLEPLLEGEPLEIKFSSSSRSSLAGPFHPYSQQKKSVLSMLQRIFSGAGGLGQLSYILHRHRRYKLFCAGDSSASLQSGMKAARRLSRESNISNTSVPPSPTEYPREYGPIPDDIFHLSDLSLASRSTSVALSPDMLAKLRPSGQRSAKCSTISEPPEDLKLSRPPRHPSSPPNEVEVDETSPLDPGNLT</sequence>
<keyword evidence="3 6" id="KW-1133">Transmembrane helix</keyword>
<organism evidence="8 9">
    <name type="scientific">Cordylochernes scorpioides</name>
    <dbReference type="NCBI Taxonomy" id="51811"/>
    <lineage>
        <taxon>Eukaryota</taxon>
        <taxon>Metazoa</taxon>
        <taxon>Ecdysozoa</taxon>
        <taxon>Arthropoda</taxon>
        <taxon>Chelicerata</taxon>
        <taxon>Arachnida</taxon>
        <taxon>Pseudoscorpiones</taxon>
        <taxon>Cheliferoidea</taxon>
        <taxon>Chernetidae</taxon>
        <taxon>Cordylochernes</taxon>
    </lineage>
</organism>
<reference evidence="8 9" key="1">
    <citation type="submission" date="2022-01" db="EMBL/GenBank/DDBJ databases">
        <title>A chromosomal length assembly of Cordylochernes scorpioides.</title>
        <authorList>
            <person name="Zeh D."/>
            <person name="Zeh J."/>
        </authorList>
    </citation>
    <scope>NUCLEOTIDE SEQUENCE [LARGE SCALE GENOMIC DNA]</scope>
    <source>
        <strain evidence="8">IN4F17</strain>
        <tissue evidence="8">Whole Body</tissue>
    </source>
</reference>
<evidence type="ECO:0000313" key="8">
    <source>
        <dbReference type="EMBL" id="UYV76414.1"/>
    </source>
</evidence>
<evidence type="ECO:0000256" key="3">
    <source>
        <dbReference type="ARBA" id="ARBA00022989"/>
    </source>
</evidence>
<keyword evidence="4 6" id="KW-0472">Membrane</keyword>
<evidence type="ECO:0000256" key="7">
    <source>
        <dbReference type="SAM" id="MobiDB-lite"/>
    </source>
</evidence>
<proteinExistence type="inferred from homology"/>
<dbReference type="Pfam" id="PF01062">
    <property type="entry name" value="Bestrophin"/>
    <property type="match status" value="1"/>
</dbReference>
<dbReference type="InterPro" id="IPR000615">
    <property type="entry name" value="Bestrophin"/>
</dbReference>
<accession>A0ABY6L6L3</accession>
<feature type="transmembrane region" description="Helical" evidence="6">
    <location>
        <begin position="261"/>
        <end position="282"/>
    </location>
</feature>
<keyword evidence="6" id="KW-0406">Ion transport</keyword>
<dbReference type="EMBL" id="CP092876">
    <property type="protein sequence ID" value="UYV76414.1"/>
    <property type="molecule type" value="Genomic_DNA"/>
</dbReference>
<keyword evidence="2 6" id="KW-0812">Transmembrane</keyword>
<keyword evidence="6" id="KW-1003">Cell membrane</keyword>
<keyword evidence="6" id="KW-0868">Chloride</keyword>
<dbReference type="Proteomes" id="UP001235939">
    <property type="component" value="Chromosome 14"/>
</dbReference>
<comment type="function">
    <text evidence="6">Forms chloride channels.</text>
</comment>
<evidence type="ECO:0000256" key="5">
    <source>
        <dbReference type="ARBA" id="ARBA00034769"/>
    </source>
</evidence>
<feature type="compositionally biased region" description="Polar residues" evidence="7">
    <location>
        <begin position="515"/>
        <end position="525"/>
    </location>
</feature>
<evidence type="ECO:0000256" key="6">
    <source>
        <dbReference type="RuleBase" id="RU363126"/>
    </source>
</evidence>
<dbReference type="PANTHER" id="PTHR10736">
    <property type="entry name" value="BESTROPHIN"/>
    <property type="match status" value="1"/>
</dbReference>
<keyword evidence="6" id="KW-0407">Ion channel</keyword>
<dbReference type="InterPro" id="IPR021134">
    <property type="entry name" value="Bestrophin-like"/>
</dbReference>
<keyword evidence="6" id="KW-0869">Chloride channel</keyword>
<evidence type="ECO:0000256" key="4">
    <source>
        <dbReference type="ARBA" id="ARBA00023136"/>
    </source>
</evidence>
<dbReference type="PANTHER" id="PTHR10736:SF65">
    <property type="entry name" value="BESTROPHIN 1, ISOFORM C-RELATED"/>
    <property type="match status" value="1"/>
</dbReference>
<comment type="subcellular location">
    <subcellularLocation>
        <location evidence="6">Cell membrane</location>
        <topology evidence="6">Multi-pass membrane protein</topology>
    </subcellularLocation>
    <subcellularLocation>
        <location evidence="1">Membrane</location>
    </subcellularLocation>
</comment>